<dbReference type="InterPro" id="IPR036186">
    <property type="entry name" value="Serpin_sf"/>
</dbReference>
<evidence type="ECO:0000259" key="2">
    <source>
        <dbReference type="SMART" id="SM00093"/>
    </source>
</evidence>
<dbReference type="InterPro" id="IPR023796">
    <property type="entry name" value="Serpin_dom"/>
</dbReference>
<dbReference type="PROSITE" id="PS00284">
    <property type="entry name" value="SERPIN"/>
    <property type="match status" value="1"/>
</dbReference>
<dbReference type="GO" id="GO:0005615">
    <property type="term" value="C:extracellular space"/>
    <property type="evidence" value="ECO:0007669"/>
    <property type="project" value="InterPro"/>
</dbReference>
<dbReference type="Gene3D" id="3.30.497.10">
    <property type="entry name" value="Antithrombin, subunit I, domain 2"/>
    <property type="match status" value="1"/>
</dbReference>
<dbReference type="Proteomes" id="UP000095282">
    <property type="component" value="Unplaced"/>
</dbReference>
<dbReference type="Gene3D" id="2.30.39.10">
    <property type="entry name" value="Alpha-1-antitrypsin, domain 1"/>
    <property type="match status" value="1"/>
</dbReference>
<dbReference type="WBParaSite" id="Csp11.Scaffold566.g4129.t2">
    <property type="protein sequence ID" value="Csp11.Scaffold566.g4129.t2"/>
    <property type="gene ID" value="Csp11.Scaffold566.g4129"/>
</dbReference>
<evidence type="ECO:0000313" key="3">
    <source>
        <dbReference type="Proteomes" id="UP000095282"/>
    </source>
</evidence>
<dbReference type="Pfam" id="PF00079">
    <property type="entry name" value="Serpin"/>
    <property type="match status" value="1"/>
</dbReference>
<protein>
    <submittedName>
        <fullName evidence="4">SERPIN domain-containing protein</fullName>
    </submittedName>
</protein>
<reference evidence="4" key="1">
    <citation type="submission" date="2016-11" db="UniProtKB">
        <authorList>
            <consortium name="WormBaseParasite"/>
        </authorList>
    </citation>
    <scope>IDENTIFICATION</scope>
</reference>
<dbReference type="SMART" id="SM00093">
    <property type="entry name" value="SERPIN"/>
    <property type="match status" value="1"/>
</dbReference>
<dbReference type="PANTHER" id="PTHR11461:SF146">
    <property type="entry name" value="SERINE OR CYSTEINE PROTEASE INHIBITOR"/>
    <property type="match status" value="1"/>
</dbReference>
<proteinExistence type="inferred from homology"/>
<name>A0A1I7TAV1_9PELO</name>
<organism evidence="3 4">
    <name type="scientific">Caenorhabditis tropicalis</name>
    <dbReference type="NCBI Taxonomy" id="1561998"/>
    <lineage>
        <taxon>Eukaryota</taxon>
        <taxon>Metazoa</taxon>
        <taxon>Ecdysozoa</taxon>
        <taxon>Nematoda</taxon>
        <taxon>Chromadorea</taxon>
        <taxon>Rhabditida</taxon>
        <taxon>Rhabditina</taxon>
        <taxon>Rhabditomorpha</taxon>
        <taxon>Rhabditoidea</taxon>
        <taxon>Rhabditidae</taxon>
        <taxon>Peloderinae</taxon>
        <taxon>Caenorhabditis</taxon>
    </lineage>
</organism>
<sequence length="387" mass="43520">MSFSLINSTFVDTQFGLNLLSDITQNQLTPCVFSPISILLSLAFVHLGAKGHTRKDIRNVIANGSTDEQFIEHFSFLNKLLNNSVNDVETLIANQLFVATFRSFRPEQAIRQDFTTQLRKNYNAGIGLVDFKKATEAAKLINSFITENTKGKISDMIKPDNLKDVDAMLVNAIFFQGDWRQKFSEPAESNFSVSANENRLVPMLRETRENYLYSKDDEWQVIGIPFKDKSAWFGIFLPIRRFGLSENLKNFNAAKFHNLVHNVSSEYIYFTFPKFKLDYKINLNEALGKVGLTELFTERADLSGIGPGLRLGSATHQALIEVCGMKSSLNTDDFQVDQVGTRAAAVTEAKIFFVSGSSSTPLNIRADHPFLFAIIKDKAPLFMGIYT</sequence>
<dbReference type="InterPro" id="IPR042185">
    <property type="entry name" value="Serpin_sf_2"/>
</dbReference>
<dbReference type="SUPFAM" id="SSF56574">
    <property type="entry name" value="Serpins"/>
    <property type="match status" value="1"/>
</dbReference>
<dbReference type="InterPro" id="IPR042178">
    <property type="entry name" value="Serpin_sf_1"/>
</dbReference>
<keyword evidence="3" id="KW-1185">Reference proteome</keyword>
<dbReference type="InterPro" id="IPR023795">
    <property type="entry name" value="Serpin_CS"/>
</dbReference>
<dbReference type="PANTHER" id="PTHR11461">
    <property type="entry name" value="SERINE PROTEASE INHIBITOR, SERPIN"/>
    <property type="match status" value="1"/>
</dbReference>
<dbReference type="GO" id="GO:0004867">
    <property type="term" value="F:serine-type endopeptidase inhibitor activity"/>
    <property type="evidence" value="ECO:0007669"/>
    <property type="project" value="InterPro"/>
</dbReference>
<comment type="similarity">
    <text evidence="1">Belongs to the serpin family.</text>
</comment>
<accession>A0A1I7TAV1</accession>
<dbReference type="STRING" id="1561998.A0A1I7TAV1"/>
<dbReference type="AlphaFoldDB" id="A0A1I7TAV1"/>
<evidence type="ECO:0000256" key="1">
    <source>
        <dbReference type="RuleBase" id="RU000411"/>
    </source>
</evidence>
<evidence type="ECO:0000313" key="4">
    <source>
        <dbReference type="WBParaSite" id="Csp11.Scaffold566.g4129.t2"/>
    </source>
</evidence>
<dbReference type="InterPro" id="IPR000215">
    <property type="entry name" value="Serpin_fam"/>
</dbReference>
<feature type="domain" description="Serpin" evidence="2">
    <location>
        <begin position="17"/>
        <end position="387"/>
    </location>
</feature>